<evidence type="ECO:0000313" key="5">
    <source>
        <dbReference type="Proteomes" id="UP000247498"/>
    </source>
</evidence>
<dbReference type="AlphaFoldDB" id="A0A2V0PF77"/>
<sequence length="353" mass="34484">MASRESALALLRQAGAAFEVVEHGPGSSPEEQAAAVAGAGAQPTRSVFLRDKKKRTYIVTSLPDTEYNLKILSGRLGLGSGNIGPAPDDALPSTLRVPAAAVSPLALAPGAGCAHTLLLLDARLRDSGRFALPAADAACSAVLDAPALEAFLKSIGREAAWVDLGANVKISPGSPPDLKALVDAVPPPAKAGDGDGDGAAAAAAPAAAAPAAGGGKPSAAAAAAAAASSSGSGAAAAAPKAAGKHGGGGGGHHHGGHHHHKKPPSDAARHLALTDVEARAEELISLVSSALARAPPAEAAAAAAGGPQEGAYALGRLRADVEVALSAFKNAAYTAGYSAGKRELVAAATRQWA</sequence>
<dbReference type="PANTHER" id="PTHR31423:SF3">
    <property type="entry name" value="PROLYL-TRNA SYNTHETASE ASSOCIATED DOMAIN-CONTAINING PROTEIN 1-RELATED"/>
    <property type="match status" value="1"/>
</dbReference>
<evidence type="ECO:0000259" key="3">
    <source>
        <dbReference type="Pfam" id="PF04073"/>
    </source>
</evidence>
<dbReference type="InterPro" id="IPR007214">
    <property type="entry name" value="YbaK/aa-tRNA-synth-assoc-dom"/>
</dbReference>
<dbReference type="EMBL" id="BDRX01000071">
    <property type="protein sequence ID" value="GBF95847.1"/>
    <property type="molecule type" value="Genomic_DNA"/>
</dbReference>
<accession>A0A2V0PF77</accession>
<proteinExistence type="inferred from homology"/>
<dbReference type="GO" id="GO:0002161">
    <property type="term" value="F:aminoacyl-tRNA deacylase activity"/>
    <property type="evidence" value="ECO:0007669"/>
    <property type="project" value="InterPro"/>
</dbReference>
<gene>
    <name evidence="4" type="ORF">Rsub_08438</name>
</gene>
<evidence type="ECO:0000313" key="4">
    <source>
        <dbReference type="EMBL" id="GBF95847.1"/>
    </source>
</evidence>
<keyword evidence="5" id="KW-1185">Reference proteome</keyword>
<organism evidence="4 5">
    <name type="scientific">Raphidocelis subcapitata</name>
    <dbReference type="NCBI Taxonomy" id="307507"/>
    <lineage>
        <taxon>Eukaryota</taxon>
        <taxon>Viridiplantae</taxon>
        <taxon>Chlorophyta</taxon>
        <taxon>core chlorophytes</taxon>
        <taxon>Chlorophyceae</taxon>
        <taxon>CS clade</taxon>
        <taxon>Sphaeropleales</taxon>
        <taxon>Selenastraceae</taxon>
        <taxon>Raphidocelis</taxon>
    </lineage>
</organism>
<dbReference type="OrthoDB" id="424586at2759"/>
<evidence type="ECO:0000256" key="2">
    <source>
        <dbReference type="SAM" id="MobiDB-lite"/>
    </source>
</evidence>
<feature type="region of interest" description="Disordered" evidence="2">
    <location>
        <begin position="179"/>
        <end position="200"/>
    </location>
</feature>
<dbReference type="PANTHER" id="PTHR31423">
    <property type="entry name" value="YBAK DOMAIN-CONTAINING PROTEIN"/>
    <property type="match status" value="1"/>
</dbReference>
<comment type="caution">
    <text evidence="4">The sequence shown here is derived from an EMBL/GenBank/DDBJ whole genome shotgun (WGS) entry which is preliminary data.</text>
</comment>
<name>A0A2V0PF77_9CHLO</name>
<dbReference type="Proteomes" id="UP000247498">
    <property type="component" value="Unassembled WGS sequence"/>
</dbReference>
<dbReference type="InterPro" id="IPR036754">
    <property type="entry name" value="YbaK/aa-tRNA-synt-asso_dom_sf"/>
</dbReference>
<feature type="compositionally biased region" description="Basic residues" evidence="2">
    <location>
        <begin position="251"/>
        <end position="262"/>
    </location>
</feature>
<evidence type="ECO:0000256" key="1">
    <source>
        <dbReference type="ARBA" id="ARBA00010201"/>
    </source>
</evidence>
<dbReference type="InParanoid" id="A0A2V0PF77"/>
<protein>
    <recommendedName>
        <fullName evidence="3">YbaK/aminoacyl-tRNA synthetase-associated domain-containing protein</fullName>
    </recommendedName>
</protein>
<feature type="region of interest" description="Disordered" evidence="2">
    <location>
        <begin position="236"/>
        <end position="268"/>
    </location>
</feature>
<dbReference type="Pfam" id="PF04073">
    <property type="entry name" value="tRNA_edit"/>
    <property type="match status" value="1"/>
</dbReference>
<comment type="similarity">
    <text evidence="1">Belongs to the PRORSD1 family.</text>
</comment>
<feature type="domain" description="YbaK/aminoacyl-tRNA synthetase-associated" evidence="3">
    <location>
        <begin position="24"/>
        <end position="145"/>
    </location>
</feature>
<dbReference type="Gene3D" id="3.90.960.10">
    <property type="entry name" value="YbaK/aminoacyl-tRNA synthetase-associated domain"/>
    <property type="match status" value="1"/>
</dbReference>
<reference evidence="4 5" key="1">
    <citation type="journal article" date="2018" name="Sci. Rep.">
        <title>Raphidocelis subcapitata (=Pseudokirchneriella subcapitata) provides an insight into genome evolution and environmental adaptations in the Sphaeropleales.</title>
        <authorList>
            <person name="Suzuki S."/>
            <person name="Yamaguchi H."/>
            <person name="Nakajima N."/>
            <person name="Kawachi M."/>
        </authorList>
    </citation>
    <scope>NUCLEOTIDE SEQUENCE [LARGE SCALE GENOMIC DNA]</scope>
    <source>
        <strain evidence="4 5">NIES-35</strain>
    </source>
</reference>
<dbReference type="InterPro" id="IPR040285">
    <property type="entry name" value="ProX/PRXD1"/>
</dbReference>
<dbReference type="SUPFAM" id="SSF55826">
    <property type="entry name" value="YbaK/ProRS associated domain"/>
    <property type="match status" value="1"/>
</dbReference>